<dbReference type="RefSeq" id="WP_245956432.1">
    <property type="nucleotide sequence ID" value="NZ_JBFAIL010000037.1"/>
</dbReference>
<evidence type="ECO:0000313" key="3">
    <source>
        <dbReference type="Proteomes" id="UP000238312"/>
    </source>
</evidence>
<keyword evidence="1" id="KW-0472">Membrane</keyword>
<feature type="transmembrane region" description="Helical" evidence="1">
    <location>
        <begin position="29"/>
        <end position="48"/>
    </location>
</feature>
<accession>A0A2T0ME81</accession>
<comment type="caution">
    <text evidence="2">The sequence shown here is derived from an EMBL/GenBank/DDBJ whole genome shotgun (WGS) entry which is preliminary data.</text>
</comment>
<evidence type="ECO:0000313" key="2">
    <source>
        <dbReference type="EMBL" id="PRX55831.1"/>
    </source>
</evidence>
<dbReference type="EMBL" id="PVNG01000025">
    <property type="protein sequence ID" value="PRX55831.1"/>
    <property type="molecule type" value="Genomic_DNA"/>
</dbReference>
<feature type="transmembrane region" description="Helical" evidence="1">
    <location>
        <begin position="121"/>
        <end position="139"/>
    </location>
</feature>
<dbReference type="Proteomes" id="UP000238312">
    <property type="component" value="Unassembled WGS sequence"/>
</dbReference>
<sequence length="157" mass="16674">MIQEEPRLSAQEMIERLESSLSKRRRIRAVTALLAGLVGAVFVTSLWATEPGPLPGGTHTAFAVLTGFCLAWACYGGWVLTRRAPLFATERVIAAWIAVAASVTATALVTAIAVIRGTGPLPPLAVGALFVAASLTLAWRAHTRRAHLLHLKRTLGG</sequence>
<keyword evidence="3" id="KW-1185">Reference proteome</keyword>
<gene>
    <name evidence="2" type="ORF">B0I32_12551</name>
</gene>
<protein>
    <recommendedName>
        <fullName evidence="4">Transmembrane protein</fullName>
    </recommendedName>
</protein>
<evidence type="ECO:0008006" key="4">
    <source>
        <dbReference type="Google" id="ProtNLM"/>
    </source>
</evidence>
<reference evidence="2 3" key="1">
    <citation type="submission" date="2018-03" db="EMBL/GenBank/DDBJ databases">
        <title>Genomic Encyclopedia of Type Strains, Phase III (KMG-III): the genomes of soil and plant-associated and newly described type strains.</title>
        <authorList>
            <person name="Whitman W."/>
        </authorList>
    </citation>
    <scope>NUCLEOTIDE SEQUENCE [LARGE SCALE GENOMIC DNA]</scope>
    <source>
        <strain evidence="2 3">CGMCC 4.7104</strain>
    </source>
</reference>
<name>A0A2T0ME81_9ACTN</name>
<feature type="transmembrane region" description="Helical" evidence="1">
    <location>
        <begin position="92"/>
        <end position="115"/>
    </location>
</feature>
<feature type="transmembrane region" description="Helical" evidence="1">
    <location>
        <begin position="60"/>
        <end position="80"/>
    </location>
</feature>
<keyword evidence="1" id="KW-0812">Transmembrane</keyword>
<evidence type="ECO:0000256" key="1">
    <source>
        <dbReference type="SAM" id="Phobius"/>
    </source>
</evidence>
<proteinExistence type="predicted"/>
<dbReference type="AlphaFoldDB" id="A0A2T0ME81"/>
<organism evidence="2 3">
    <name type="scientific">Nonomuraea fuscirosea</name>
    <dbReference type="NCBI Taxonomy" id="1291556"/>
    <lineage>
        <taxon>Bacteria</taxon>
        <taxon>Bacillati</taxon>
        <taxon>Actinomycetota</taxon>
        <taxon>Actinomycetes</taxon>
        <taxon>Streptosporangiales</taxon>
        <taxon>Streptosporangiaceae</taxon>
        <taxon>Nonomuraea</taxon>
    </lineage>
</organism>
<keyword evidence="1" id="KW-1133">Transmembrane helix</keyword>